<organism evidence="3 4">
    <name type="scientific">Parafrankia soli</name>
    <dbReference type="NCBI Taxonomy" id="2599596"/>
    <lineage>
        <taxon>Bacteria</taxon>
        <taxon>Bacillati</taxon>
        <taxon>Actinomycetota</taxon>
        <taxon>Actinomycetes</taxon>
        <taxon>Frankiales</taxon>
        <taxon>Frankiaceae</taxon>
        <taxon>Parafrankia</taxon>
    </lineage>
</organism>
<feature type="transmembrane region" description="Helical" evidence="2">
    <location>
        <begin position="120"/>
        <end position="137"/>
    </location>
</feature>
<accession>A0A1S1QU79</accession>
<protein>
    <submittedName>
        <fullName evidence="3">Uncharacterized protein</fullName>
    </submittedName>
</protein>
<feature type="region of interest" description="Disordered" evidence="1">
    <location>
        <begin position="1"/>
        <end position="28"/>
    </location>
</feature>
<evidence type="ECO:0000256" key="1">
    <source>
        <dbReference type="SAM" id="MobiDB-lite"/>
    </source>
</evidence>
<comment type="caution">
    <text evidence="3">The sequence shown here is derived from an EMBL/GenBank/DDBJ whole genome shotgun (WGS) entry which is preliminary data.</text>
</comment>
<feature type="transmembrane region" description="Helical" evidence="2">
    <location>
        <begin position="61"/>
        <end position="80"/>
    </location>
</feature>
<feature type="transmembrane region" description="Helical" evidence="2">
    <location>
        <begin position="360"/>
        <end position="382"/>
    </location>
</feature>
<feature type="transmembrane region" description="Helical" evidence="2">
    <location>
        <begin position="31"/>
        <end position="49"/>
    </location>
</feature>
<feature type="transmembrane region" description="Helical" evidence="2">
    <location>
        <begin position="157"/>
        <end position="174"/>
    </location>
</feature>
<feature type="transmembrane region" description="Helical" evidence="2">
    <location>
        <begin position="186"/>
        <end position="205"/>
    </location>
</feature>
<evidence type="ECO:0000313" key="3">
    <source>
        <dbReference type="EMBL" id="OHV37277.1"/>
    </source>
</evidence>
<feature type="transmembrane region" description="Helical" evidence="2">
    <location>
        <begin position="328"/>
        <end position="348"/>
    </location>
</feature>
<keyword evidence="2" id="KW-1133">Transmembrane helix</keyword>
<keyword evidence="4" id="KW-1185">Reference proteome</keyword>
<sequence>MAVTATKPALDTRSRDAGKPAPDTEPESARFPLPWVVAGAAVPMLLTLWDVQAQHHDFDAGFGRGLAAVAFAGLLGALLVLTVHELNPDERALGTGVALAAVLTVSFLNQSRFLWESPSLLFGGLAVAAMAVAGRWARLHGDDPRALVPPPRTAPVLATAVALLAGLIAGFGPVDETLGAQLAELLRYLLLGLGAVVLLAGDPAGNDGEVTLDEQFRRSVLAATTPIGLLFVTWEPGSAAILAAGVVAMLAARRFWFSAGLTAVVAVAVGTVWCWLAAGKADKAWRDSHLEKRAEPVWDSRIWESASLGKHRSWVDQELPVATLVGQYGHFFAVLGCLLVAAFGWLLVRLMLAARPSSVQVLAAGLVAMLVAGLALPLVALLTNHRFGLTVPLLSSGVTSLILALASVGVALGAAAGPRVSGVGGRR</sequence>
<dbReference type="AlphaFoldDB" id="A0A1S1QU79"/>
<evidence type="ECO:0000313" key="4">
    <source>
        <dbReference type="Proteomes" id="UP000179769"/>
    </source>
</evidence>
<dbReference type="EMBL" id="MAXA01000113">
    <property type="protein sequence ID" value="OHV37277.1"/>
    <property type="molecule type" value="Genomic_DNA"/>
</dbReference>
<feature type="transmembrane region" description="Helical" evidence="2">
    <location>
        <begin position="225"/>
        <end position="248"/>
    </location>
</feature>
<keyword evidence="2" id="KW-0812">Transmembrane</keyword>
<name>A0A1S1QU79_9ACTN</name>
<reference evidence="4" key="1">
    <citation type="submission" date="2016-07" db="EMBL/GenBank/DDBJ databases">
        <title>Frankia sp. NRRL B-16219 Genome sequencing.</title>
        <authorList>
            <person name="Ghodhbane-Gtari F."/>
            <person name="Swanson E."/>
            <person name="Gueddou A."/>
            <person name="Louati M."/>
            <person name="Nouioui I."/>
            <person name="Hezbri K."/>
            <person name="Abebe-Akele F."/>
            <person name="Simpson S."/>
            <person name="Morris K."/>
            <person name="Thomas K."/>
            <person name="Gtari M."/>
            <person name="Tisa L.S."/>
        </authorList>
    </citation>
    <scope>NUCLEOTIDE SEQUENCE [LARGE SCALE GENOMIC DNA]</scope>
    <source>
        <strain evidence="4">NRRL B-16219</strain>
    </source>
</reference>
<keyword evidence="2" id="KW-0472">Membrane</keyword>
<evidence type="ECO:0000256" key="2">
    <source>
        <dbReference type="SAM" id="Phobius"/>
    </source>
</evidence>
<feature type="transmembrane region" description="Helical" evidence="2">
    <location>
        <begin position="92"/>
        <end position="108"/>
    </location>
</feature>
<feature type="transmembrane region" description="Helical" evidence="2">
    <location>
        <begin position="394"/>
        <end position="417"/>
    </location>
</feature>
<feature type="transmembrane region" description="Helical" evidence="2">
    <location>
        <begin position="255"/>
        <end position="278"/>
    </location>
</feature>
<dbReference type="Proteomes" id="UP000179769">
    <property type="component" value="Unassembled WGS sequence"/>
</dbReference>
<gene>
    <name evidence="3" type="ORF">BBK14_02540</name>
</gene>
<proteinExistence type="predicted"/>